<keyword evidence="6" id="KW-0472">Membrane</keyword>
<evidence type="ECO:0000256" key="6">
    <source>
        <dbReference type="SAM" id="Phobius"/>
    </source>
</evidence>
<keyword evidence="9" id="KW-1185">Reference proteome</keyword>
<evidence type="ECO:0000256" key="4">
    <source>
        <dbReference type="ARBA" id="ARBA00022679"/>
    </source>
</evidence>
<dbReference type="OMA" id="CCHYDTE"/>
<comment type="catalytic activity">
    <reaction evidence="1">
        <text>N-terminal L-glutaminyl-[peptide] = N-terminal 5-oxo-L-prolyl-[peptide] + NH4(+)</text>
        <dbReference type="Rhea" id="RHEA:23652"/>
        <dbReference type="Rhea" id="RHEA-COMP:11736"/>
        <dbReference type="Rhea" id="RHEA-COMP:11846"/>
        <dbReference type="ChEBI" id="CHEBI:28938"/>
        <dbReference type="ChEBI" id="CHEBI:64722"/>
        <dbReference type="ChEBI" id="CHEBI:87215"/>
        <dbReference type="EC" id="2.3.2.5"/>
    </reaction>
</comment>
<dbReference type="Pfam" id="PF04389">
    <property type="entry name" value="Peptidase_M28"/>
    <property type="match status" value="1"/>
</dbReference>
<dbReference type="InterPro" id="IPR040234">
    <property type="entry name" value="QC/QCL"/>
</dbReference>
<dbReference type="InterPro" id="IPR007484">
    <property type="entry name" value="Peptidase_M28"/>
</dbReference>
<keyword evidence="6" id="KW-1133">Transmembrane helix</keyword>
<keyword evidence="4 8" id="KW-0808">Transferase</keyword>
<feature type="transmembrane region" description="Helical" evidence="6">
    <location>
        <begin position="6"/>
        <end position="26"/>
    </location>
</feature>
<accession>A0A3B0J6Y0</accession>
<keyword evidence="5" id="KW-0012">Acyltransferase</keyword>
<feature type="domain" description="Peptidase M28" evidence="7">
    <location>
        <begin position="88"/>
        <end position="304"/>
    </location>
</feature>
<comment type="similarity">
    <text evidence="2">Belongs to the glutaminyl-peptide cyclotransferase family.</text>
</comment>
<proteinExistence type="inferred from homology"/>
<organism evidence="8 9">
    <name type="scientific">Drosophila guanche</name>
    <name type="common">Fruit fly</name>
    <dbReference type="NCBI Taxonomy" id="7266"/>
    <lineage>
        <taxon>Eukaryota</taxon>
        <taxon>Metazoa</taxon>
        <taxon>Ecdysozoa</taxon>
        <taxon>Arthropoda</taxon>
        <taxon>Hexapoda</taxon>
        <taxon>Insecta</taxon>
        <taxon>Pterygota</taxon>
        <taxon>Neoptera</taxon>
        <taxon>Endopterygota</taxon>
        <taxon>Diptera</taxon>
        <taxon>Brachycera</taxon>
        <taxon>Muscomorpha</taxon>
        <taxon>Ephydroidea</taxon>
        <taxon>Drosophilidae</taxon>
        <taxon>Drosophila</taxon>
        <taxon>Sophophora</taxon>
    </lineage>
</organism>
<name>A0A3B0J6Y0_DROGU</name>
<evidence type="ECO:0000259" key="7">
    <source>
        <dbReference type="Pfam" id="PF04389"/>
    </source>
</evidence>
<dbReference type="EMBL" id="OUUW01000002">
    <property type="protein sequence ID" value="SPP77505.1"/>
    <property type="molecule type" value="Genomic_DNA"/>
</dbReference>
<dbReference type="GO" id="GO:0008270">
    <property type="term" value="F:zinc ion binding"/>
    <property type="evidence" value="ECO:0007669"/>
    <property type="project" value="TreeGrafter"/>
</dbReference>
<evidence type="ECO:0000256" key="2">
    <source>
        <dbReference type="ARBA" id="ARBA00006014"/>
    </source>
</evidence>
<dbReference type="SUPFAM" id="SSF53187">
    <property type="entry name" value="Zn-dependent exopeptidases"/>
    <property type="match status" value="1"/>
</dbReference>
<evidence type="ECO:0000313" key="8">
    <source>
        <dbReference type="EMBL" id="SPP77505.1"/>
    </source>
</evidence>
<dbReference type="Proteomes" id="UP000268350">
    <property type="component" value="Unassembled WGS sequence"/>
</dbReference>
<dbReference type="AlphaFoldDB" id="A0A3B0J6Y0"/>
<protein>
    <recommendedName>
        <fullName evidence="3">glutaminyl-peptide cyclotransferase</fullName>
        <ecNumber evidence="3">2.3.2.5</ecNumber>
    </recommendedName>
</protein>
<dbReference type="GO" id="GO:0016603">
    <property type="term" value="F:glutaminyl-peptide cyclotransferase activity"/>
    <property type="evidence" value="ECO:0007669"/>
    <property type="project" value="UniProtKB-EC"/>
</dbReference>
<evidence type="ECO:0000256" key="3">
    <source>
        <dbReference type="ARBA" id="ARBA00012012"/>
    </source>
</evidence>
<dbReference type="EC" id="2.3.2.5" evidence="3"/>
<dbReference type="PANTHER" id="PTHR12283:SF6">
    <property type="entry name" value="GLUTAMINYL-PEPTIDE CYCLOTRANSFERASE-RELATED"/>
    <property type="match status" value="1"/>
</dbReference>
<reference evidence="9" key="1">
    <citation type="submission" date="2018-01" db="EMBL/GenBank/DDBJ databases">
        <authorList>
            <person name="Alioto T."/>
            <person name="Alioto T."/>
        </authorList>
    </citation>
    <scope>NUCLEOTIDE SEQUENCE [LARGE SCALE GENOMIC DNA]</scope>
</reference>
<evidence type="ECO:0000256" key="5">
    <source>
        <dbReference type="ARBA" id="ARBA00023315"/>
    </source>
</evidence>
<dbReference type="PANTHER" id="PTHR12283">
    <property type="entry name" value="GLUTAMINYL-PEPTIDE CYCLOTRANSFERASE"/>
    <property type="match status" value="1"/>
</dbReference>
<gene>
    <name evidence="8" type="ORF">DGUA_6G008196</name>
</gene>
<keyword evidence="6" id="KW-0812">Transmembrane</keyword>
<evidence type="ECO:0000313" key="9">
    <source>
        <dbReference type="Proteomes" id="UP000268350"/>
    </source>
</evidence>
<evidence type="ECO:0000256" key="1">
    <source>
        <dbReference type="ARBA" id="ARBA00000001"/>
    </source>
</evidence>
<sequence>MLTWIVTGVCLFYLLVNLLLLQWAVVKPMAQFSNDEHHLNATLARILKPRWPGSLGHSQVRDFLLQELHALGFHTDRDEFVDGVAFTNVMGIINPEAMNFLLLCCHYDTPHLTDVAGFVGATDGAVPCAILLNMAKTLGSYFREELRKRLDIGLALVFFDGHEPMPSDPQKSNVLRGSKRFVQMETLPLESIEVAIALNFIGAPSQAYMSHYDSTYRLHNRLAEIELDLRESGQLSQCHLLFQKLKDHDTDLPDDHYPFLDEGVPVMHLAPYRYPEVWHTAEDNTEHLHWPTVLNMNSIMRQFVYEYLEKHDDDTTYRLDS</sequence>
<dbReference type="OrthoDB" id="3907302at2759"/>
<dbReference type="Gene3D" id="3.40.630.10">
    <property type="entry name" value="Zn peptidases"/>
    <property type="match status" value="1"/>
</dbReference>